<gene>
    <name evidence="2" type="ORF">GDO81_012871</name>
</gene>
<reference evidence="2" key="1">
    <citation type="thesis" date="2020" institute="ProQuest LLC" country="789 East Eisenhower Parkway, Ann Arbor, MI, USA">
        <title>Comparative Genomics and Chromosome Evolution.</title>
        <authorList>
            <person name="Mudd A.B."/>
        </authorList>
    </citation>
    <scope>NUCLEOTIDE SEQUENCE</scope>
    <source>
        <strain evidence="2">237g6f4</strain>
        <tissue evidence="2">Blood</tissue>
    </source>
</reference>
<feature type="compositionally biased region" description="Polar residues" evidence="1">
    <location>
        <begin position="55"/>
        <end position="70"/>
    </location>
</feature>
<evidence type="ECO:0000313" key="2">
    <source>
        <dbReference type="EMBL" id="KAG8565478.1"/>
    </source>
</evidence>
<dbReference type="AlphaFoldDB" id="A0AAV7B2H4"/>
<dbReference type="Proteomes" id="UP000824782">
    <property type="component" value="Unassembled WGS sequence"/>
</dbReference>
<feature type="compositionally biased region" description="Basic residues" evidence="1">
    <location>
        <begin position="120"/>
        <end position="131"/>
    </location>
</feature>
<name>A0AAV7B2H4_ENGPU</name>
<feature type="region of interest" description="Disordered" evidence="1">
    <location>
        <begin position="31"/>
        <end position="149"/>
    </location>
</feature>
<evidence type="ECO:0000256" key="1">
    <source>
        <dbReference type="SAM" id="MobiDB-lite"/>
    </source>
</evidence>
<keyword evidence="3" id="KW-1185">Reference proteome</keyword>
<feature type="compositionally biased region" description="Polar residues" evidence="1">
    <location>
        <begin position="138"/>
        <end position="149"/>
    </location>
</feature>
<dbReference type="EMBL" id="WNYA01000006">
    <property type="protein sequence ID" value="KAG8565478.1"/>
    <property type="molecule type" value="Genomic_DNA"/>
</dbReference>
<sequence>MYRKQIRELGVKCDDLQIQLFRSEGKRLALETKLKRMDSPALSSDADDISSRSSQEINVQNYPDEQPSPTSDHKEPPGETRNREDPHESLQTEKDAQIVMNGAPTFKSKTSKLYNGTEHGRRKGALRKKNPSHREVEFTTSESETDGTP</sequence>
<feature type="compositionally biased region" description="Basic and acidic residues" evidence="1">
    <location>
        <begin position="71"/>
        <end position="96"/>
    </location>
</feature>
<accession>A0AAV7B2H4</accession>
<organism evidence="2 3">
    <name type="scientific">Engystomops pustulosus</name>
    <name type="common">Tungara frog</name>
    <name type="synonym">Physalaemus pustulosus</name>
    <dbReference type="NCBI Taxonomy" id="76066"/>
    <lineage>
        <taxon>Eukaryota</taxon>
        <taxon>Metazoa</taxon>
        <taxon>Chordata</taxon>
        <taxon>Craniata</taxon>
        <taxon>Vertebrata</taxon>
        <taxon>Euteleostomi</taxon>
        <taxon>Amphibia</taxon>
        <taxon>Batrachia</taxon>
        <taxon>Anura</taxon>
        <taxon>Neobatrachia</taxon>
        <taxon>Hyloidea</taxon>
        <taxon>Leptodactylidae</taxon>
        <taxon>Leiuperinae</taxon>
        <taxon>Engystomops</taxon>
    </lineage>
</organism>
<protein>
    <submittedName>
        <fullName evidence="2">Uncharacterized protein</fullName>
    </submittedName>
</protein>
<proteinExistence type="predicted"/>
<evidence type="ECO:0000313" key="3">
    <source>
        <dbReference type="Proteomes" id="UP000824782"/>
    </source>
</evidence>
<comment type="caution">
    <text evidence="2">The sequence shown here is derived from an EMBL/GenBank/DDBJ whole genome shotgun (WGS) entry which is preliminary data.</text>
</comment>